<feature type="compositionally biased region" description="Basic and acidic residues" evidence="1">
    <location>
        <begin position="1"/>
        <end position="14"/>
    </location>
</feature>
<organism evidence="2">
    <name type="scientific">marine metagenome</name>
    <dbReference type="NCBI Taxonomy" id="408172"/>
    <lineage>
        <taxon>unclassified sequences</taxon>
        <taxon>metagenomes</taxon>
        <taxon>ecological metagenomes</taxon>
    </lineage>
</organism>
<name>A0A382EAR5_9ZZZZ</name>
<sequence length="238" mass="27181">GKISGFEKESTNRGRREKSRLKKESILNESKYKKTYRSITARDKDYLRIWGPVGGHPRVKVVTWSEVEKTGRMKTAYIEVEGEKDWVDAYKKIAFNGRGDFGDVVKHVREKTGDSNARTGDELKEFSGDQGINVYLGGIVSALHKSGIKPKTAKQMKHGFSKSRDKIGFFIEVEQRTFGKKEMYTLQVEIDKDGNLWYLSGPRDMKLGKWADTSKIVRMWKTLNKVRGFGQSGIFKKG</sequence>
<protein>
    <submittedName>
        <fullName evidence="2">Uncharacterized protein</fullName>
    </submittedName>
</protein>
<evidence type="ECO:0000256" key="1">
    <source>
        <dbReference type="SAM" id="MobiDB-lite"/>
    </source>
</evidence>
<accession>A0A382EAR5</accession>
<feature type="region of interest" description="Disordered" evidence="1">
    <location>
        <begin position="1"/>
        <end position="24"/>
    </location>
</feature>
<evidence type="ECO:0000313" key="2">
    <source>
        <dbReference type="EMBL" id="SVB47432.1"/>
    </source>
</evidence>
<feature type="non-terminal residue" evidence="2">
    <location>
        <position position="1"/>
    </location>
</feature>
<gene>
    <name evidence="2" type="ORF">METZ01_LOCUS200286</name>
</gene>
<dbReference type="AlphaFoldDB" id="A0A382EAR5"/>
<proteinExistence type="predicted"/>
<reference evidence="2" key="1">
    <citation type="submission" date="2018-05" db="EMBL/GenBank/DDBJ databases">
        <authorList>
            <person name="Lanie J.A."/>
            <person name="Ng W.-L."/>
            <person name="Kazmierczak K.M."/>
            <person name="Andrzejewski T.M."/>
            <person name="Davidsen T.M."/>
            <person name="Wayne K.J."/>
            <person name="Tettelin H."/>
            <person name="Glass J.I."/>
            <person name="Rusch D."/>
            <person name="Podicherti R."/>
            <person name="Tsui H.-C.T."/>
            <person name="Winkler M.E."/>
        </authorList>
    </citation>
    <scope>NUCLEOTIDE SEQUENCE</scope>
</reference>
<dbReference type="EMBL" id="UINC01043421">
    <property type="protein sequence ID" value="SVB47432.1"/>
    <property type="molecule type" value="Genomic_DNA"/>
</dbReference>